<dbReference type="EMBL" id="QXJM01000023">
    <property type="protein sequence ID" value="RIE04667.1"/>
    <property type="molecule type" value="Genomic_DNA"/>
</dbReference>
<dbReference type="OrthoDB" id="2155814at2"/>
<dbReference type="SMART" id="SM00914">
    <property type="entry name" value="IDEAL"/>
    <property type="match status" value="1"/>
</dbReference>
<sequence length="60" mass="7047">MDNMKVAYENMLGLAAEMVLDEALRKYRTEKLYEDIDDALARHDPEQFRLLTDELKTILS</sequence>
<dbReference type="Gene3D" id="4.10.810.10">
    <property type="entry name" value="Virus Scaffolding Protein, Chain A"/>
    <property type="match status" value="1"/>
</dbReference>
<reference evidence="2 3" key="1">
    <citation type="submission" date="2018-09" db="EMBL/GenBank/DDBJ databases">
        <title>Cohnella cavernae sp. nov., isolated from a karst cave.</title>
        <authorList>
            <person name="Zhu H."/>
        </authorList>
    </citation>
    <scope>NUCLEOTIDE SEQUENCE [LARGE SCALE GENOMIC DNA]</scope>
    <source>
        <strain evidence="2 3">K2E09-144</strain>
    </source>
</reference>
<dbReference type="RefSeq" id="WP_119147866.1">
    <property type="nucleotide sequence ID" value="NZ_JBHSOV010000005.1"/>
</dbReference>
<gene>
    <name evidence="2" type="ORF">D3H35_04035</name>
</gene>
<evidence type="ECO:0000313" key="2">
    <source>
        <dbReference type="EMBL" id="RIE04667.1"/>
    </source>
</evidence>
<organism evidence="2 3">
    <name type="scientific">Cohnella faecalis</name>
    <dbReference type="NCBI Taxonomy" id="2315694"/>
    <lineage>
        <taxon>Bacteria</taxon>
        <taxon>Bacillati</taxon>
        <taxon>Bacillota</taxon>
        <taxon>Bacilli</taxon>
        <taxon>Bacillales</taxon>
        <taxon>Paenibacillaceae</taxon>
        <taxon>Cohnella</taxon>
    </lineage>
</organism>
<accession>A0A398CXZ8</accession>
<name>A0A398CXZ8_9BACL</name>
<dbReference type="AlphaFoldDB" id="A0A398CXZ8"/>
<evidence type="ECO:0000259" key="1">
    <source>
        <dbReference type="SMART" id="SM00914"/>
    </source>
</evidence>
<dbReference type="InterPro" id="IPR014957">
    <property type="entry name" value="IDEAL_dom"/>
</dbReference>
<dbReference type="Proteomes" id="UP000266340">
    <property type="component" value="Unassembled WGS sequence"/>
</dbReference>
<feature type="domain" description="IDEAL" evidence="1">
    <location>
        <begin position="19"/>
        <end position="55"/>
    </location>
</feature>
<protein>
    <submittedName>
        <fullName evidence="2">IDEAL domain-containing protein</fullName>
    </submittedName>
</protein>
<dbReference type="InterPro" id="IPR027393">
    <property type="entry name" value="Virus_scaffolding_prot_C"/>
</dbReference>
<keyword evidence="3" id="KW-1185">Reference proteome</keyword>
<dbReference type="Pfam" id="PF08858">
    <property type="entry name" value="IDEAL"/>
    <property type="match status" value="1"/>
</dbReference>
<evidence type="ECO:0000313" key="3">
    <source>
        <dbReference type="Proteomes" id="UP000266340"/>
    </source>
</evidence>
<comment type="caution">
    <text evidence="2">The sequence shown here is derived from an EMBL/GenBank/DDBJ whole genome shotgun (WGS) entry which is preliminary data.</text>
</comment>
<proteinExistence type="predicted"/>